<feature type="transmembrane region" description="Helical" evidence="7">
    <location>
        <begin position="39"/>
        <end position="56"/>
    </location>
</feature>
<gene>
    <name evidence="9" type="ORF">A6A04_06565</name>
</gene>
<comment type="catalytic activity">
    <reaction evidence="1">
        <text>ATP + protein L-histidine = ADP + protein N-phospho-L-histidine.</text>
        <dbReference type="EC" id="2.7.13.3"/>
    </reaction>
</comment>
<dbReference type="SUPFAM" id="SSF55874">
    <property type="entry name" value="ATPase domain of HSP90 chaperone/DNA topoisomerase II/histidine kinase"/>
    <property type="match status" value="1"/>
</dbReference>
<keyword evidence="3" id="KW-0597">Phosphoprotein</keyword>
<dbReference type="OrthoDB" id="7267626at2"/>
<evidence type="ECO:0000256" key="3">
    <source>
        <dbReference type="ARBA" id="ARBA00022553"/>
    </source>
</evidence>
<feature type="transmembrane region" description="Helical" evidence="7">
    <location>
        <begin position="152"/>
        <end position="171"/>
    </location>
</feature>
<dbReference type="InterPro" id="IPR005467">
    <property type="entry name" value="His_kinase_dom"/>
</dbReference>
<feature type="transmembrane region" description="Helical" evidence="7">
    <location>
        <begin position="6"/>
        <end position="27"/>
    </location>
</feature>
<evidence type="ECO:0000313" key="10">
    <source>
        <dbReference type="Proteomes" id="UP000078428"/>
    </source>
</evidence>
<protein>
    <recommendedName>
        <fullName evidence="2">histidine kinase</fullName>
        <ecNumber evidence="2">2.7.13.3</ecNumber>
    </recommendedName>
</protein>
<dbReference type="SMART" id="SM00388">
    <property type="entry name" value="HisKA"/>
    <property type="match status" value="1"/>
</dbReference>
<dbReference type="InterPro" id="IPR050736">
    <property type="entry name" value="Sensor_HK_Regulatory"/>
</dbReference>
<dbReference type="CDD" id="cd00082">
    <property type="entry name" value="HisKA"/>
    <property type="match status" value="1"/>
</dbReference>
<dbReference type="FunFam" id="3.30.565.10:FF:000049">
    <property type="entry name" value="Two-component sensor histidine kinase"/>
    <property type="match status" value="1"/>
</dbReference>
<evidence type="ECO:0000256" key="4">
    <source>
        <dbReference type="ARBA" id="ARBA00022679"/>
    </source>
</evidence>
<keyword evidence="4" id="KW-0808">Transferase</keyword>
<accession>A0A178MFB9</accession>
<feature type="domain" description="Histidine kinase" evidence="8">
    <location>
        <begin position="251"/>
        <end position="469"/>
    </location>
</feature>
<evidence type="ECO:0000256" key="5">
    <source>
        <dbReference type="ARBA" id="ARBA00022777"/>
    </source>
</evidence>
<organism evidence="9 10">
    <name type="scientific">Paramagnetospirillum marisnigri</name>
    <dbReference type="NCBI Taxonomy" id="1285242"/>
    <lineage>
        <taxon>Bacteria</taxon>
        <taxon>Pseudomonadati</taxon>
        <taxon>Pseudomonadota</taxon>
        <taxon>Alphaproteobacteria</taxon>
        <taxon>Rhodospirillales</taxon>
        <taxon>Magnetospirillaceae</taxon>
        <taxon>Paramagnetospirillum</taxon>
    </lineage>
</organism>
<evidence type="ECO:0000259" key="8">
    <source>
        <dbReference type="PROSITE" id="PS50109"/>
    </source>
</evidence>
<keyword evidence="6" id="KW-0902">Two-component regulatory system</keyword>
<reference evidence="9 10" key="1">
    <citation type="submission" date="2016-04" db="EMBL/GenBank/DDBJ databases">
        <title>Draft genome sequence of freshwater magnetotactic bacteria Magnetospirillum marisnigri SP-1 and Magnetospirillum moscoviense BB-1.</title>
        <authorList>
            <person name="Koziaeva V."/>
            <person name="Dziuba M.V."/>
            <person name="Ivanov T.M."/>
            <person name="Kuznetsov B."/>
            <person name="Grouzdev D.S."/>
        </authorList>
    </citation>
    <scope>NUCLEOTIDE SEQUENCE [LARGE SCALE GENOMIC DNA]</scope>
    <source>
        <strain evidence="9 10">SP-1</strain>
    </source>
</reference>
<dbReference type="SUPFAM" id="SSF47384">
    <property type="entry name" value="Homodimeric domain of signal transducing histidine kinase"/>
    <property type="match status" value="1"/>
</dbReference>
<feature type="transmembrane region" description="Helical" evidence="7">
    <location>
        <begin position="62"/>
        <end position="87"/>
    </location>
</feature>
<keyword evidence="7" id="KW-1133">Transmembrane helix</keyword>
<dbReference type="RefSeq" id="WP_068495049.1">
    <property type="nucleotide sequence ID" value="NZ_LWQT01000088.1"/>
</dbReference>
<dbReference type="SMART" id="SM00387">
    <property type="entry name" value="HATPase_c"/>
    <property type="match status" value="1"/>
</dbReference>
<dbReference type="EC" id="2.7.13.3" evidence="2"/>
<dbReference type="PRINTS" id="PR00344">
    <property type="entry name" value="BCTRLSENSOR"/>
</dbReference>
<dbReference type="PANTHER" id="PTHR43711">
    <property type="entry name" value="TWO-COMPONENT HISTIDINE KINASE"/>
    <property type="match status" value="1"/>
</dbReference>
<sequence>MLKLDVGTLAFSSALVSLATAATILVIGGTRRRDLPWRYFAVSAALYGIGLLLIIFHPPGWLVPFVTGGNILVMLSTLAAHAGACVIARRSIPVMVYGIATLGLAAGYWTAYRIYPSIDSRIVLISLARLPFFVHGAIILHGCWREHRSRSTALLEASFIGWIGLLAVRIGDVAIRKSHIPHFVSLDGFQAFYFLLALPSLAALGIAVLLMDVEREEDFLLARINSMTEALRRAKEAAEEALASKSRFLAATGHDLRQAVHALRLLLAAMTSGTADRSHDQKDAELFLQEMDGVISGMTEQLNALLELSRLEAGVVVPAISDCAIQTIFQRVEGQFRRSATAADVDLRFMASSCVVRSDPALLCRILGNLVANGIRFAPGGRVIVGCRRQTGHVLIQVHDDGIGIPGEKMDEIFEEYRQLDNPARQQVKGLGLGLAIIKRLAGLLDHGISVISTPGVGTMFSVRIPISTDVAN</sequence>
<comment type="caution">
    <text evidence="9">The sequence shown here is derived from an EMBL/GenBank/DDBJ whole genome shotgun (WGS) entry which is preliminary data.</text>
</comment>
<dbReference type="AlphaFoldDB" id="A0A178MFB9"/>
<proteinExistence type="predicted"/>
<dbReference type="InterPro" id="IPR036890">
    <property type="entry name" value="HATPase_C_sf"/>
</dbReference>
<feature type="transmembrane region" description="Helical" evidence="7">
    <location>
        <begin position="94"/>
        <end position="115"/>
    </location>
</feature>
<keyword evidence="5" id="KW-0418">Kinase</keyword>
<evidence type="ECO:0000256" key="2">
    <source>
        <dbReference type="ARBA" id="ARBA00012438"/>
    </source>
</evidence>
<evidence type="ECO:0000313" key="9">
    <source>
        <dbReference type="EMBL" id="OAN46755.1"/>
    </source>
</evidence>
<dbReference type="Pfam" id="PF02518">
    <property type="entry name" value="HATPase_c"/>
    <property type="match status" value="1"/>
</dbReference>
<evidence type="ECO:0000256" key="6">
    <source>
        <dbReference type="ARBA" id="ARBA00023012"/>
    </source>
</evidence>
<dbReference type="PROSITE" id="PS50109">
    <property type="entry name" value="HIS_KIN"/>
    <property type="match status" value="1"/>
</dbReference>
<keyword evidence="7" id="KW-0812">Transmembrane</keyword>
<dbReference type="Gene3D" id="3.30.565.10">
    <property type="entry name" value="Histidine kinase-like ATPase, C-terminal domain"/>
    <property type="match status" value="1"/>
</dbReference>
<dbReference type="GO" id="GO:0000155">
    <property type="term" value="F:phosphorelay sensor kinase activity"/>
    <property type="evidence" value="ECO:0007669"/>
    <property type="project" value="InterPro"/>
</dbReference>
<name>A0A178MFB9_9PROT</name>
<dbReference type="InterPro" id="IPR036097">
    <property type="entry name" value="HisK_dim/P_sf"/>
</dbReference>
<feature type="transmembrane region" description="Helical" evidence="7">
    <location>
        <begin position="191"/>
        <end position="211"/>
    </location>
</feature>
<dbReference type="STRING" id="1285242.A6A04_06565"/>
<keyword evidence="10" id="KW-1185">Reference proteome</keyword>
<keyword evidence="7" id="KW-0472">Membrane</keyword>
<feature type="transmembrane region" description="Helical" evidence="7">
    <location>
        <begin position="121"/>
        <end position="140"/>
    </location>
</feature>
<dbReference type="Proteomes" id="UP000078428">
    <property type="component" value="Unassembled WGS sequence"/>
</dbReference>
<dbReference type="InterPro" id="IPR003661">
    <property type="entry name" value="HisK_dim/P_dom"/>
</dbReference>
<dbReference type="Pfam" id="PF00512">
    <property type="entry name" value="HisKA"/>
    <property type="match status" value="1"/>
</dbReference>
<dbReference type="PANTHER" id="PTHR43711:SF1">
    <property type="entry name" value="HISTIDINE KINASE 1"/>
    <property type="match status" value="1"/>
</dbReference>
<dbReference type="InterPro" id="IPR004358">
    <property type="entry name" value="Sig_transdc_His_kin-like_C"/>
</dbReference>
<dbReference type="EMBL" id="LWQT01000088">
    <property type="protein sequence ID" value="OAN46755.1"/>
    <property type="molecule type" value="Genomic_DNA"/>
</dbReference>
<evidence type="ECO:0000256" key="7">
    <source>
        <dbReference type="SAM" id="Phobius"/>
    </source>
</evidence>
<dbReference type="Gene3D" id="1.10.287.130">
    <property type="match status" value="1"/>
</dbReference>
<evidence type="ECO:0000256" key="1">
    <source>
        <dbReference type="ARBA" id="ARBA00000085"/>
    </source>
</evidence>
<dbReference type="InterPro" id="IPR003594">
    <property type="entry name" value="HATPase_dom"/>
</dbReference>